<dbReference type="SUPFAM" id="SSF51735">
    <property type="entry name" value="NAD(P)-binding Rossmann-fold domains"/>
    <property type="match status" value="1"/>
</dbReference>
<dbReference type="Pfam" id="PF13602">
    <property type="entry name" value="ADH_zinc_N_2"/>
    <property type="match status" value="1"/>
</dbReference>
<dbReference type="PANTHER" id="PTHR43401">
    <property type="entry name" value="L-THREONINE 3-DEHYDROGENASE"/>
    <property type="match status" value="1"/>
</dbReference>
<dbReference type="AlphaFoldDB" id="Q05HJ4"/>
<dbReference type="InterPro" id="IPR013154">
    <property type="entry name" value="ADH-like_N"/>
</dbReference>
<dbReference type="InterPro" id="IPR020843">
    <property type="entry name" value="ER"/>
</dbReference>
<dbReference type="InterPro" id="IPR050129">
    <property type="entry name" value="Zn_alcohol_dh"/>
</dbReference>
<dbReference type="OMA" id="PLHEANK"/>
<keyword evidence="2" id="KW-0560">Oxidoreductase</keyword>
<evidence type="ECO:0000256" key="2">
    <source>
        <dbReference type="ARBA" id="ARBA00023002"/>
    </source>
</evidence>
<organism evidence="4">
    <name type="scientific">Frankia alni</name>
    <dbReference type="NCBI Taxonomy" id="1859"/>
    <lineage>
        <taxon>Bacteria</taxon>
        <taxon>Bacillati</taxon>
        <taxon>Actinomycetota</taxon>
        <taxon>Actinomycetes</taxon>
        <taxon>Frankiales</taxon>
        <taxon>Frankiaceae</taxon>
        <taxon>Frankia</taxon>
    </lineage>
</organism>
<dbReference type="InterPro" id="IPR036291">
    <property type="entry name" value="NAD(P)-bd_dom_sf"/>
</dbReference>
<accession>Q05HJ4</accession>
<dbReference type="EMBL" id="AJ854181">
    <property type="protein sequence ID" value="CAH69523.1"/>
    <property type="molecule type" value="Genomic_DNA"/>
</dbReference>
<reference evidence="4" key="1">
    <citation type="submission" date="2004-10" db="EMBL/GenBank/DDBJ databases">
        <title>Characterization of a gene locus containing squalene-hopene cyclase (shc) in Frankia alni ACN14a, and an shc homolog in Acidothermus cellulolyticus.</title>
        <authorList>
            <person name="Alloisio N."/>
            <person name="Marechal J."/>
            <person name="vanden Heuvel B."/>
            <person name="Normand P."/>
            <person name="Berry A.M."/>
        </authorList>
    </citation>
    <scope>NUCLEOTIDE SEQUENCE</scope>
    <source>
        <strain evidence="4">ACN14a</strain>
    </source>
</reference>
<dbReference type="Gene3D" id="3.90.180.10">
    <property type="entry name" value="Medium-chain alcohol dehydrogenases, catalytic domain"/>
    <property type="match status" value="1"/>
</dbReference>
<dbReference type="PANTHER" id="PTHR43401:SF5">
    <property type="entry name" value="ALCOHOL DEHYDROGENASE-RELATED"/>
    <property type="match status" value="1"/>
</dbReference>
<dbReference type="Pfam" id="PF08240">
    <property type="entry name" value="ADH_N"/>
    <property type="match status" value="1"/>
</dbReference>
<dbReference type="SUPFAM" id="SSF50129">
    <property type="entry name" value="GroES-like"/>
    <property type="match status" value="1"/>
</dbReference>
<sequence length="361" mass="37382">MGPKYVREKRVRAIQFAGVRDVRQVEVPKPTIGAGQALVKVTAAGVCQTDIHIRGSAEEMIPAGTILGHEIAGEIVDIADGFPHFSPGSQVIVHPVWSCGVCRLCVAGQENACRNTGNRLYPAPTPGVSVNGGMADYVAVNAAALVPADGLDPAFAAVLADAGLVPYHSIRATLDLLRPGSTAVVIGIGGLGQFAVELLRELTAAQVIALDIRDASLAAVRGKVDHALRSDDPEVAAKVLAVTGGYGADVVLDLVGNNQTLALSGAVVAPYGAVRVPGLGDGVFAFETSQTSVSLPWGASLTRPYSGNHQDLHDLVALARTGRITADLTRYSFDDGLQAFDDLEAGKIFGRAVIVLADPAS</sequence>
<dbReference type="Gene3D" id="3.40.50.720">
    <property type="entry name" value="NAD(P)-binding Rossmann-like Domain"/>
    <property type="match status" value="1"/>
</dbReference>
<dbReference type="GO" id="GO:0016491">
    <property type="term" value="F:oxidoreductase activity"/>
    <property type="evidence" value="ECO:0007669"/>
    <property type="project" value="UniProtKB-KW"/>
</dbReference>
<dbReference type="SMART" id="SM00829">
    <property type="entry name" value="PKS_ER"/>
    <property type="match status" value="1"/>
</dbReference>
<evidence type="ECO:0000313" key="4">
    <source>
        <dbReference type="EMBL" id="CAH69523.1"/>
    </source>
</evidence>
<feature type="domain" description="Enoyl reductase (ER)" evidence="3">
    <location>
        <begin position="18"/>
        <end position="354"/>
    </location>
</feature>
<name>Q05HJ4_FRAAL</name>
<evidence type="ECO:0000259" key="3">
    <source>
        <dbReference type="SMART" id="SM00829"/>
    </source>
</evidence>
<comment type="cofactor">
    <cofactor evidence="1">
        <name>Zn(2+)</name>
        <dbReference type="ChEBI" id="CHEBI:29105"/>
    </cofactor>
</comment>
<evidence type="ECO:0000256" key="1">
    <source>
        <dbReference type="ARBA" id="ARBA00001947"/>
    </source>
</evidence>
<protein>
    <submittedName>
        <fullName evidence="4">Putative oxidoreductase/Phenylacetaldehyde reductase</fullName>
    </submittedName>
</protein>
<proteinExistence type="predicted"/>
<dbReference type="InterPro" id="IPR011032">
    <property type="entry name" value="GroES-like_sf"/>
</dbReference>